<dbReference type="GO" id="GO:0051015">
    <property type="term" value="F:actin filament binding"/>
    <property type="evidence" value="ECO:0007669"/>
    <property type="project" value="InterPro"/>
</dbReference>
<evidence type="ECO:0000313" key="7">
    <source>
        <dbReference type="EMBL" id="CAD9016399.1"/>
    </source>
</evidence>
<comment type="subcellular location">
    <subcellularLocation>
        <location evidence="1">Cytoplasm</location>
    </subcellularLocation>
</comment>
<dbReference type="SUPFAM" id="SSF53448">
    <property type="entry name" value="Nucleotide-diphospho-sugar transferases"/>
    <property type="match status" value="1"/>
</dbReference>
<protein>
    <recommendedName>
        <fullName evidence="6">Fascin-like domain-containing protein</fullName>
    </recommendedName>
</protein>
<feature type="region of interest" description="Disordered" evidence="4">
    <location>
        <begin position="66"/>
        <end position="119"/>
    </location>
</feature>
<evidence type="ECO:0000256" key="4">
    <source>
        <dbReference type="SAM" id="MobiDB-lite"/>
    </source>
</evidence>
<evidence type="ECO:0000259" key="6">
    <source>
        <dbReference type="Pfam" id="PF06268"/>
    </source>
</evidence>
<feature type="signal peptide" evidence="5">
    <location>
        <begin position="1"/>
        <end position="19"/>
    </location>
</feature>
<dbReference type="SUPFAM" id="SSF50405">
    <property type="entry name" value="Actin-crosslinking proteins"/>
    <property type="match status" value="1"/>
</dbReference>
<dbReference type="Pfam" id="PF06268">
    <property type="entry name" value="Fascin"/>
    <property type="match status" value="1"/>
</dbReference>
<feature type="chain" id="PRO_5031359936" description="Fascin-like domain-containing protein" evidence="5">
    <location>
        <begin position="20"/>
        <end position="560"/>
    </location>
</feature>
<dbReference type="GO" id="GO:0030674">
    <property type="term" value="F:protein-macromolecule adaptor activity"/>
    <property type="evidence" value="ECO:0007669"/>
    <property type="project" value="InterPro"/>
</dbReference>
<dbReference type="InterPro" id="IPR022768">
    <property type="entry name" value="Fascin-like_dom"/>
</dbReference>
<accession>A0A7S1ILE2</accession>
<dbReference type="CDD" id="cd00257">
    <property type="entry name" value="beta-trefoil_FSCN-like"/>
    <property type="match status" value="1"/>
</dbReference>
<keyword evidence="2" id="KW-0963">Cytoplasm</keyword>
<reference evidence="7" key="1">
    <citation type="submission" date="2021-01" db="EMBL/GenBank/DDBJ databases">
        <authorList>
            <person name="Corre E."/>
            <person name="Pelletier E."/>
            <person name="Niang G."/>
            <person name="Scheremetjew M."/>
            <person name="Finn R."/>
            <person name="Kale V."/>
            <person name="Holt S."/>
            <person name="Cochrane G."/>
            <person name="Meng A."/>
            <person name="Brown T."/>
            <person name="Cohen L."/>
        </authorList>
    </citation>
    <scope>NUCLEOTIDE SEQUENCE</scope>
    <source>
        <strain evidence="7">NIES-381</strain>
    </source>
</reference>
<dbReference type="InterPro" id="IPR029044">
    <property type="entry name" value="Nucleotide-diphossugar_trans"/>
</dbReference>
<dbReference type="GO" id="GO:0005737">
    <property type="term" value="C:cytoplasm"/>
    <property type="evidence" value="ECO:0007669"/>
    <property type="project" value="UniProtKB-SubCell"/>
</dbReference>
<dbReference type="InterPro" id="IPR008999">
    <property type="entry name" value="Actin-crosslinking"/>
</dbReference>
<keyword evidence="5" id="KW-0732">Signal</keyword>
<evidence type="ECO:0000256" key="1">
    <source>
        <dbReference type="ARBA" id="ARBA00004496"/>
    </source>
</evidence>
<dbReference type="Gene3D" id="2.80.10.50">
    <property type="match status" value="1"/>
</dbReference>
<feature type="domain" description="Fascin-like" evidence="6">
    <location>
        <begin position="169"/>
        <end position="255"/>
    </location>
</feature>
<gene>
    <name evidence="7" type="ORF">EGYM00392_LOCUS27508</name>
</gene>
<dbReference type="AlphaFoldDB" id="A0A7S1ILE2"/>
<feature type="compositionally biased region" description="Polar residues" evidence="4">
    <location>
        <begin position="93"/>
        <end position="110"/>
    </location>
</feature>
<evidence type="ECO:0000256" key="3">
    <source>
        <dbReference type="ARBA" id="ARBA00023203"/>
    </source>
</evidence>
<proteinExistence type="predicted"/>
<sequence>MRRYIGYIVVLALILLAGQHRLSRLGPWHENTASHWNHTHRYGIGVHHRHRNAIWGHKGWQQLPGNSLSQPAAGGNNKTPWAAVPGPRPPTPYNSSVAAPDSKISTTPTRLLSPGPSAHIAESPAAAVPVTPLTQLNQLVTGIFITIQASDGRYLAAVNHNTGQGSASQRQKVWRVQLGHGGVQLQCHSHAFLSADLEGRLSIDRMAARRYETFHVQFRGTTASLMSHHKKYVAVNAASSRQLDATATAPTSNFTFRRVPNCESEEACWGSVQSPLHTISKQLIPVVLFSSPKNIDKMLTHQMQQNQLLVFDIWSRLPTKTTIVFTDDPKTAQAAKNNHLTIEPKFFIHPKFNQPTYKTLFDRAIEIGDTDVVIYTNGDILYTHDLLETVTFVANFVKKTSEPPYKFMVVGQRINYELTQPGFTWDPDWEAQIRAFARQGQLFQANAQDYFAVSRALWREIFVPPFVVGGTSFDNWLTGRLIEAGHTVVDGTGTVTAVHLNHGHLKGSHKEPKSEFNTELALKYGGWGGGSVTGCQWYTMWDPATGRMTLWDRSGSLLWA</sequence>
<evidence type="ECO:0000256" key="5">
    <source>
        <dbReference type="SAM" id="SignalP"/>
    </source>
</evidence>
<keyword evidence="3" id="KW-0009">Actin-binding</keyword>
<dbReference type="EMBL" id="HBGA01073662">
    <property type="protein sequence ID" value="CAD9016399.1"/>
    <property type="molecule type" value="Transcribed_RNA"/>
</dbReference>
<name>A0A7S1ILE2_9EUGL</name>
<evidence type="ECO:0000256" key="2">
    <source>
        <dbReference type="ARBA" id="ARBA00022490"/>
    </source>
</evidence>
<organism evidence="7">
    <name type="scientific">Eutreptiella gymnastica</name>
    <dbReference type="NCBI Taxonomy" id="73025"/>
    <lineage>
        <taxon>Eukaryota</taxon>
        <taxon>Discoba</taxon>
        <taxon>Euglenozoa</taxon>
        <taxon>Euglenida</taxon>
        <taxon>Spirocuta</taxon>
        <taxon>Euglenophyceae</taxon>
        <taxon>Eutreptiales</taxon>
        <taxon>Eutreptiaceae</taxon>
        <taxon>Eutreptiella</taxon>
    </lineage>
</organism>